<keyword evidence="3" id="KW-1185">Reference proteome</keyword>
<feature type="region of interest" description="Disordered" evidence="1">
    <location>
        <begin position="45"/>
        <end position="68"/>
    </location>
</feature>
<dbReference type="VEuPathDB" id="VectorBase:ACUA023041"/>
<organism evidence="2 3">
    <name type="scientific">Anopheles culicifacies</name>
    <dbReference type="NCBI Taxonomy" id="139723"/>
    <lineage>
        <taxon>Eukaryota</taxon>
        <taxon>Metazoa</taxon>
        <taxon>Ecdysozoa</taxon>
        <taxon>Arthropoda</taxon>
        <taxon>Hexapoda</taxon>
        <taxon>Insecta</taxon>
        <taxon>Pterygota</taxon>
        <taxon>Neoptera</taxon>
        <taxon>Endopterygota</taxon>
        <taxon>Diptera</taxon>
        <taxon>Nematocera</taxon>
        <taxon>Culicoidea</taxon>
        <taxon>Culicidae</taxon>
        <taxon>Anophelinae</taxon>
        <taxon>Anopheles</taxon>
        <taxon>culicifacies species complex</taxon>
    </lineage>
</organism>
<dbReference type="EMBL" id="AXCM01004175">
    <property type="status" value="NOT_ANNOTATED_CDS"/>
    <property type="molecule type" value="Genomic_DNA"/>
</dbReference>
<evidence type="ECO:0000313" key="2">
    <source>
        <dbReference type="EnsemblMetazoa" id="ACUA023041-PA"/>
    </source>
</evidence>
<evidence type="ECO:0000256" key="1">
    <source>
        <dbReference type="SAM" id="MobiDB-lite"/>
    </source>
</evidence>
<proteinExistence type="predicted"/>
<dbReference type="AlphaFoldDB" id="A0A182MP98"/>
<dbReference type="Proteomes" id="UP000075883">
    <property type="component" value="Unassembled WGS sequence"/>
</dbReference>
<reference evidence="3" key="1">
    <citation type="submission" date="2013-09" db="EMBL/GenBank/DDBJ databases">
        <title>The Genome Sequence of Anopheles culicifacies species A.</title>
        <authorList>
            <consortium name="The Broad Institute Genomics Platform"/>
            <person name="Neafsey D.E."/>
            <person name="Besansky N."/>
            <person name="Howell P."/>
            <person name="Walton C."/>
            <person name="Young S.K."/>
            <person name="Zeng Q."/>
            <person name="Gargeya S."/>
            <person name="Fitzgerald M."/>
            <person name="Haas B."/>
            <person name="Abouelleil A."/>
            <person name="Allen A.W."/>
            <person name="Alvarado L."/>
            <person name="Arachchi H.M."/>
            <person name="Berlin A.M."/>
            <person name="Chapman S.B."/>
            <person name="Gainer-Dewar J."/>
            <person name="Goldberg J."/>
            <person name="Griggs A."/>
            <person name="Gujja S."/>
            <person name="Hansen M."/>
            <person name="Howarth C."/>
            <person name="Imamovic A."/>
            <person name="Ireland A."/>
            <person name="Larimer J."/>
            <person name="McCowan C."/>
            <person name="Murphy C."/>
            <person name="Pearson M."/>
            <person name="Poon T.W."/>
            <person name="Priest M."/>
            <person name="Roberts A."/>
            <person name="Saif S."/>
            <person name="Shea T."/>
            <person name="Sisk P."/>
            <person name="Sykes S."/>
            <person name="Wortman J."/>
            <person name="Nusbaum C."/>
            <person name="Birren B."/>
        </authorList>
    </citation>
    <scope>NUCLEOTIDE SEQUENCE [LARGE SCALE GENOMIC DNA]</scope>
    <source>
        <strain evidence="3">A-37</strain>
    </source>
</reference>
<reference evidence="2" key="2">
    <citation type="submission" date="2020-05" db="UniProtKB">
        <authorList>
            <consortium name="EnsemblMetazoa"/>
        </authorList>
    </citation>
    <scope>IDENTIFICATION</scope>
    <source>
        <strain evidence="2">A-37</strain>
    </source>
</reference>
<evidence type="ECO:0000313" key="3">
    <source>
        <dbReference type="Proteomes" id="UP000075883"/>
    </source>
</evidence>
<sequence>MCDQGKRKKKEKFQYNKSIMAATSVVVLDRGNNTTCTVNLHAGGARGSVRQQHRKWKENSRKTTRSTVTAIRDASPAAVLCGRTIISPNFRGVQAQAIFVIRLE</sequence>
<dbReference type="EnsemblMetazoa" id="ACUA023041-RA">
    <property type="protein sequence ID" value="ACUA023041-PA"/>
    <property type="gene ID" value="ACUA023041"/>
</dbReference>
<protein>
    <submittedName>
        <fullName evidence="2">Uncharacterized protein</fullName>
    </submittedName>
</protein>
<name>A0A182MP98_9DIPT</name>
<accession>A0A182MP98</accession>